<dbReference type="PANTHER" id="PTHR18964">
    <property type="entry name" value="ROK (REPRESSOR, ORF, KINASE) FAMILY"/>
    <property type="match status" value="1"/>
</dbReference>
<evidence type="ECO:0000256" key="1">
    <source>
        <dbReference type="ARBA" id="ARBA00006479"/>
    </source>
</evidence>
<dbReference type="InterPro" id="IPR000600">
    <property type="entry name" value="ROK"/>
</dbReference>
<keyword evidence="2" id="KW-0418">Kinase</keyword>
<accession>A0A518ACL4</accession>
<dbReference type="InterPro" id="IPR043129">
    <property type="entry name" value="ATPase_NBD"/>
</dbReference>
<gene>
    <name evidence="2" type="primary">glcK_1</name>
    <name evidence="2" type="ORF">Enr10x_47880</name>
</gene>
<dbReference type="SUPFAM" id="SSF53067">
    <property type="entry name" value="Actin-like ATPase domain"/>
    <property type="match status" value="1"/>
</dbReference>
<dbReference type="Proteomes" id="UP000315647">
    <property type="component" value="Chromosome"/>
</dbReference>
<dbReference type="PANTHER" id="PTHR18964:SF149">
    <property type="entry name" value="BIFUNCTIONAL UDP-N-ACETYLGLUCOSAMINE 2-EPIMERASE_N-ACETYLMANNOSAMINE KINASE"/>
    <property type="match status" value="1"/>
</dbReference>
<dbReference type="Pfam" id="PF00480">
    <property type="entry name" value="ROK"/>
    <property type="match status" value="1"/>
</dbReference>
<organism evidence="2 3">
    <name type="scientific">Gimesia panareensis</name>
    <dbReference type="NCBI Taxonomy" id="2527978"/>
    <lineage>
        <taxon>Bacteria</taxon>
        <taxon>Pseudomonadati</taxon>
        <taxon>Planctomycetota</taxon>
        <taxon>Planctomycetia</taxon>
        <taxon>Planctomycetales</taxon>
        <taxon>Planctomycetaceae</taxon>
        <taxon>Gimesia</taxon>
    </lineage>
</organism>
<dbReference type="EMBL" id="CP037421">
    <property type="protein sequence ID" value="QDT29434.1"/>
    <property type="molecule type" value="Genomic_DNA"/>
</dbReference>
<keyword evidence="2" id="KW-0808">Transferase</keyword>
<dbReference type="CDD" id="cd23763">
    <property type="entry name" value="ASKHA_ATPase_ROK"/>
    <property type="match status" value="1"/>
</dbReference>
<evidence type="ECO:0000313" key="3">
    <source>
        <dbReference type="Proteomes" id="UP000315647"/>
    </source>
</evidence>
<protein>
    <submittedName>
        <fullName evidence="2">Glucokinase</fullName>
        <ecNumber evidence="2">2.7.1.2</ecNumber>
    </submittedName>
</protein>
<keyword evidence="3" id="KW-1185">Reference proteome</keyword>
<dbReference type="Gene3D" id="3.30.420.40">
    <property type="match status" value="2"/>
</dbReference>
<proteinExistence type="inferred from homology"/>
<accession>A0A517QCU0</accession>
<evidence type="ECO:0000313" key="2">
    <source>
        <dbReference type="EMBL" id="QDT29434.1"/>
    </source>
</evidence>
<sequence>MTSGENYSLEIENWNMSTDSVQPKSVYWAGFDLGGTKMLAKIFDSQYKTLGKKRRKTKGHAGVELGLERMAQTIHQALEEAGLTPAELAGIGVGCPGPLDLEQGIIFEAPNLGWYNAPVKQVLEKEFGCPVVLCNDVDAGVYGEYRFGAARGAASTLGIFPGTGIGGGAVYRGQLIQGSKSSCMEIGHIKVLPEGPQCGCGQHGCLEVLASRLAISAAAAQAAYRGDAPKLRSLAGTDLSDIRSGILASSVKGGDESVRKIILRAAEYIGIAAGNLVHTFSPEVIVLGGGLVEAMPDLFVEAVSEATQHNVMPTFKDSFKVVAAQLGDDSTVMGVAAWAQKVIQEQSSSEIKTQV</sequence>
<dbReference type="GO" id="GO:0004340">
    <property type="term" value="F:glucokinase activity"/>
    <property type="evidence" value="ECO:0007669"/>
    <property type="project" value="UniProtKB-EC"/>
</dbReference>
<dbReference type="AlphaFoldDB" id="A0A517QCU0"/>
<name>A0A517QCU0_9PLAN</name>
<dbReference type="EC" id="2.7.1.2" evidence="2"/>
<comment type="similarity">
    <text evidence="1">Belongs to the ROK (NagC/XylR) family.</text>
</comment>
<reference evidence="2 3" key="1">
    <citation type="submission" date="2019-03" db="EMBL/GenBank/DDBJ databases">
        <title>Deep-cultivation of Planctomycetes and their phenomic and genomic characterization uncovers novel biology.</title>
        <authorList>
            <person name="Wiegand S."/>
            <person name="Jogler M."/>
            <person name="Boedeker C."/>
            <person name="Pinto D."/>
            <person name="Vollmers J."/>
            <person name="Rivas-Marin E."/>
            <person name="Kohn T."/>
            <person name="Peeters S.H."/>
            <person name="Heuer A."/>
            <person name="Rast P."/>
            <person name="Oberbeckmann S."/>
            <person name="Bunk B."/>
            <person name="Jeske O."/>
            <person name="Meyerdierks A."/>
            <person name="Storesund J.E."/>
            <person name="Kallscheuer N."/>
            <person name="Luecker S."/>
            <person name="Lage O.M."/>
            <person name="Pohl T."/>
            <person name="Merkel B.J."/>
            <person name="Hornburger P."/>
            <person name="Mueller R.-W."/>
            <person name="Bruemmer F."/>
            <person name="Labrenz M."/>
            <person name="Spormann A.M."/>
            <person name="Op den Camp H."/>
            <person name="Overmann J."/>
            <person name="Amann R."/>
            <person name="Jetten M.S.M."/>
            <person name="Mascher T."/>
            <person name="Medema M.H."/>
            <person name="Devos D.P."/>
            <person name="Kaster A.-K."/>
            <person name="Ovreas L."/>
            <person name="Rohde M."/>
            <person name="Galperin M.Y."/>
            <person name="Jogler C."/>
        </authorList>
    </citation>
    <scope>NUCLEOTIDE SEQUENCE [LARGE SCALE GENOMIC DNA]</scope>
    <source>
        <strain evidence="2 3">Enr10</strain>
    </source>
</reference>